<dbReference type="OrthoDB" id="2100241at2759"/>
<protein>
    <submittedName>
        <fullName evidence="3">Metallo-dependent phosphatase</fullName>
    </submittedName>
</protein>
<evidence type="ECO:0000256" key="1">
    <source>
        <dbReference type="SAM" id="Phobius"/>
    </source>
</evidence>
<keyword evidence="1" id="KW-1133">Transmembrane helix</keyword>
<name>A0A4V3SHJ0_9PEZI</name>
<evidence type="ECO:0000313" key="4">
    <source>
        <dbReference type="Proteomes" id="UP000298138"/>
    </source>
</evidence>
<dbReference type="PANTHER" id="PTHR43606">
    <property type="entry name" value="PHOSPHATASE, PUTATIVE (AFU_ORTHOLOGUE AFUA_6G08710)-RELATED"/>
    <property type="match status" value="1"/>
</dbReference>
<proteinExistence type="predicted"/>
<feature type="transmembrane region" description="Helical" evidence="1">
    <location>
        <begin position="33"/>
        <end position="53"/>
    </location>
</feature>
<keyword evidence="1" id="KW-0812">Transmembrane</keyword>
<dbReference type="InParanoid" id="A0A4V3SHJ0"/>
<gene>
    <name evidence="3" type="ORF">EX30DRAFT_399292</name>
</gene>
<dbReference type="AlphaFoldDB" id="A0A4V3SHJ0"/>
<dbReference type="InterPro" id="IPR038607">
    <property type="entry name" value="PhoD-like_sf"/>
</dbReference>
<dbReference type="InterPro" id="IPR029052">
    <property type="entry name" value="Metallo-depent_PP-like"/>
</dbReference>
<feature type="domain" description="PhoD-like phosphatase metallophosphatase" evidence="2">
    <location>
        <begin position="285"/>
        <end position="570"/>
    </location>
</feature>
<reference evidence="3 4" key="1">
    <citation type="submission" date="2019-04" db="EMBL/GenBank/DDBJ databases">
        <title>Comparative genomics and transcriptomics to analyze fruiting body development in filamentous ascomycetes.</title>
        <authorList>
            <consortium name="DOE Joint Genome Institute"/>
            <person name="Lutkenhaus R."/>
            <person name="Traeger S."/>
            <person name="Breuer J."/>
            <person name="Kuo A."/>
            <person name="Lipzen A."/>
            <person name="Pangilinan J."/>
            <person name="Dilworth D."/>
            <person name="Sandor L."/>
            <person name="Poggeler S."/>
            <person name="Barry K."/>
            <person name="Grigoriev I.V."/>
            <person name="Nowrousian M."/>
        </authorList>
    </citation>
    <scope>NUCLEOTIDE SEQUENCE [LARGE SCALE GENOMIC DNA]</scope>
    <source>
        <strain evidence="3 4">CBS 389.68</strain>
    </source>
</reference>
<keyword evidence="1" id="KW-0472">Membrane</keyword>
<evidence type="ECO:0000313" key="3">
    <source>
        <dbReference type="EMBL" id="TGZ76404.1"/>
    </source>
</evidence>
<dbReference type="Pfam" id="PF09423">
    <property type="entry name" value="PhoD"/>
    <property type="match status" value="1"/>
</dbReference>
<organism evidence="3 4">
    <name type="scientific">Ascodesmis nigricans</name>
    <dbReference type="NCBI Taxonomy" id="341454"/>
    <lineage>
        <taxon>Eukaryota</taxon>
        <taxon>Fungi</taxon>
        <taxon>Dikarya</taxon>
        <taxon>Ascomycota</taxon>
        <taxon>Pezizomycotina</taxon>
        <taxon>Pezizomycetes</taxon>
        <taxon>Pezizales</taxon>
        <taxon>Ascodesmidaceae</taxon>
        <taxon>Ascodesmis</taxon>
    </lineage>
</organism>
<sequence length="609" mass="69581">MDVSTSHLLRACAISTIIIRLTSYLFFRWIPGHHFPPLVFTAFFIYVTVFGILKLSKTPESEVQATTSTVTVVTEESDEDVGDKQASVKQIEAIETVVYERQPPHPLRTLLLGIPSARNWKITWLSFLINALLTLGTWDLTFRSHYFYPSHDVSFARVGYVGPSSAKVLVREPREELWPVSVWYAPNEPISKTTSLAASIETLSDETDYTATVTLPRLSPETEYRWFTSSNHTGTFTTAPSPNHAPKNGEFTFLHTSCIKPRFPYNPLHHPLSIRGFQLLSAKLDDLKASFMLFLGDWIYIDVPRRYGKSTENYREHYRQMYASPDWGSVGDHLPWLHVLDDHEIANDWDKGTSGVYQSAINPFNLYHHALNPPSAVRNETYYTFDWGSAASFFMLDTRTFRSPAKHPDGPTKTMLGIEQRAALLNWLAAKNTDWKFIISSVPFTKNWHYASANDTWAAYLWERQLILDVAWKHPGVVVLSGDRHEFAATKFPPRPVAAPAAEQKNVKLGQLHKERYARMSGSGNGEELYDVWEFSCSPLNMFYLPIRTYKQTDEEDVAVKYVPDGNVKWGSVTVETGVKEQAVLKYRLWVDGEERWSVVVTQPRRRRG</sequence>
<dbReference type="Gene3D" id="3.60.21.70">
    <property type="entry name" value="PhoD-like phosphatase"/>
    <property type="match status" value="1"/>
</dbReference>
<accession>A0A4V3SHJ0</accession>
<keyword evidence="4" id="KW-1185">Reference proteome</keyword>
<feature type="transmembrane region" description="Helical" evidence="1">
    <location>
        <begin position="122"/>
        <end position="140"/>
    </location>
</feature>
<dbReference type="InterPro" id="IPR052900">
    <property type="entry name" value="Phospholipid_Metab_Enz"/>
</dbReference>
<dbReference type="EMBL" id="ML220180">
    <property type="protein sequence ID" value="TGZ76404.1"/>
    <property type="molecule type" value="Genomic_DNA"/>
</dbReference>
<dbReference type="CDD" id="cd07389">
    <property type="entry name" value="MPP_PhoD"/>
    <property type="match status" value="1"/>
</dbReference>
<evidence type="ECO:0000259" key="2">
    <source>
        <dbReference type="Pfam" id="PF09423"/>
    </source>
</evidence>
<dbReference type="Proteomes" id="UP000298138">
    <property type="component" value="Unassembled WGS sequence"/>
</dbReference>
<feature type="transmembrane region" description="Helical" evidence="1">
    <location>
        <begin position="7"/>
        <end position="27"/>
    </location>
</feature>
<dbReference type="PANTHER" id="PTHR43606:SF2">
    <property type="entry name" value="ALKALINE PHOSPHATASE FAMILY PROTEIN (AFU_ORTHOLOGUE AFUA_5G03860)"/>
    <property type="match status" value="1"/>
</dbReference>
<dbReference type="STRING" id="341454.A0A4V3SHJ0"/>
<dbReference type="InterPro" id="IPR018946">
    <property type="entry name" value="PhoD-like_MPP"/>
</dbReference>
<dbReference type="SUPFAM" id="SSF56300">
    <property type="entry name" value="Metallo-dependent phosphatases"/>
    <property type="match status" value="1"/>
</dbReference>